<feature type="active site" evidence="10">
    <location>
        <position position="183"/>
    </location>
</feature>
<dbReference type="GO" id="GO:0016829">
    <property type="term" value="F:lyase activity"/>
    <property type="evidence" value="ECO:0007669"/>
    <property type="project" value="UniProtKB-KW"/>
</dbReference>
<evidence type="ECO:0000313" key="13">
    <source>
        <dbReference type="Proteomes" id="UP001597104"/>
    </source>
</evidence>
<gene>
    <name evidence="10 12" type="primary">hisH</name>
    <name evidence="12" type="ORF">ACFQZ7_03145</name>
</gene>
<dbReference type="SUPFAM" id="SSF52317">
    <property type="entry name" value="Class I glutamine amidotransferase-like"/>
    <property type="match status" value="1"/>
</dbReference>
<dbReference type="Proteomes" id="UP001597104">
    <property type="component" value="Unassembled WGS sequence"/>
</dbReference>
<dbReference type="PANTHER" id="PTHR42701:SF1">
    <property type="entry name" value="IMIDAZOLE GLYCEROL PHOSPHATE SYNTHASE SUBUNIT HISH"/>
    <property type="match status" value="1"/>
</dbReference>
<dbReference type="EMBL" id="JBHTIO010000017">
    <property type="protein sequence ID" value="MFD0896731.1"/>
    <property type="molecule type" value="Genomic_DNA"/>
</dbReference>
<reference evidence="13" key="1">
    <citation type="journal article" date="2019" name="Int. J. Syst. Evol. Microbiol.">
        <title>The Global Catalogue of Microorganisms (GCM) 10K type strain sequencing project: providing services to taxonomists for standard genome sequencing and annotation.</title>
        <authorList>
            <consortium name="The Broad Institute Genomics Platform"/>
            <consortium name="The Broad Institute Genome Sequencing Center for Infectious Disease"/>
            <person name="Wu L."/>
            <person name="Ma J."/>
        </authorList>
    </citation>
    <scope>NUCLEOTIDE SEQUENCE [LARGE SCALE GENOMIC DNA]</scope>
    <source>
        <strain evidence="13">CCM 8925</strain>
    </source>
</reference>
<protein>
    <recommendedName>
        <fullName evidence="10">Imidazole glycerol phosphate synthase subunit HisH</fullName>
        <ecNumber evidence="10">4.3.2.10</ecNumber>
    </recommendedName>
    <alternativeName>
        <fullName evidence="10">IGP synthase glutaminase subunit</fullName>
        <ecNumber evidence="10">3.5.1.2</ecNumber>
    </alternativeName>
    <alternativeName>
        <fullName evidence="10">IGP synthase subunit HisH</fullName>
    </alternativeName>
    <alternativeName>
        <fullName evidence="10">ImGP synthase subunit HisH</fullName>
        <shortName evidence="10">IGPS subunit HisH</shortName>
    </alternativeName>
</protein>
<dbReference type="PIRSF" id="PIRSF000495">
    <property type="entry name" value="Amidotransf_hisH"/>
    <property type="match status" value="1"/>
</dbReference>
<evidence type="ECO:0000256" key="8">
    <source>
        <dbReference type="ARBA" id="ARBA00047838"/>
    </source>
</evidence>
<evidence type="ECO:0000256" key="4">
    <source>
        <dbReference type="ARBA" id="ARBA00022801"/>
    </source>
</evidence>
<evidence type="ECO:0000256" key="2">
    <source>
        <dbReference type="ARBA" id="ARBA00011152"/>
    </source>
</evidence>
<evidence type="ECO:0000256" key="9">
    <source>
        <dbReference type="ARBA" id="ARBA00049534"/>
    </source>
</evidence>
<feature type="active site" evidence="10">
    <location>
        <position position="181"/>
    </location>
</feature>
<keyword evidence="5 10" id="KW-0315">Glutamine amidotransferase</keyword>
<evidence type="ECO:0000256" key="1">
    <source>
        <dbReference type="ARBA" id="ARBA00005091"/>
    </source>
</evidence>
<evidence type="ECO:0000256" key="3">
    <source>
        <dbReference type="ARBA" id="ARBA00022605"/>
    </source>
</evidence>
<accession>A0ABW3ECF9</accession>
<dbReference type="EC" id="4.3.2.10" evidence="10"/>
<evidence type="ECO:0000259" key="11">
    <source>
        <dbReference type="Pfam" id="PF00117"/>
    </source>
</evidence>
<dbReference type="InterPro" id="IPR029062">
    <property type="entry name" value="Class_I_gatase-like"/>
</dbReference>
<comment type="catalytic activity">
    <reaction evidence="8 10">
        <text>5-[(5-phospho-1-deoxy-D-ribulos-1-ylimino)methylamino]-1-(5-phospho-beta-D-ribosyl)imidazole-4-carboxamide + L-glutamine = D-erythro-1-(imidazol-4-yl)glycerol 3-phosphate + 5-amino-1-(5-phospho-beta-D-ribosyl)imidazole-4-carboxamide + L-glutamate + H(+)</text>
        <dbReference type="Rhea" id="RHEA:24793"/>
        <dbReference type="ChEBI" id="CHEBI:15378"/>
        <dbReference type="ChEBI" id="CHEBI:29985"/>
        <dbReference type="ChEBI" id="CHEBI:58278"/>
        <dbReference type="ChEBI" id="CHEBI:58359"/>
        <dbReference type="ChEBI" id="CHEBI:58475"/>
        <dbReference type="ChEBI" id="CHEBI:58525"/>
        <dbReference type="EC" id="4.3.2.10"/>
    </reaction>
</comment>
<feature type="domain" description="Glutamine amidotransferase" evidence="11">
    <location>
        <begin position="3"/>
        <end position="188"/>
    </location>
</feature>
<evidence type="ECO:0000256" key="5">
    <source>
        <dbReference type="ARBA" id="ARBA00022962"/>
    </source>
</evidence>
<keyword evidence="4 10" id="KW-0378">Hydrolase</keyword>
<dbReference type="PROSITE" id="PS51273">
    <property type="entry name" value="GATASE_TYPE_1"/>
    <property type="match status" value="1"/>
</dbReference>
<dbReference type="InterPro" id="IPR010139">
    <property type="entry name" value="Imidazole-glycPsynth_HisH"/>
</dbReference>
<evidence type="ECO:0000256" key="6">
    <source>
        <dbReference type="ARBA" id="ARBA00023102"/>
    </source>
</evidence>
<dbReference type="EC" id="3.5.1.2" evidence="10"/>
<sequence length="203" mass="21550">MIVVVDYDTGNTRNLKKALDYLGIANQLSSDPATILAADGLILPGVGAFQKAMAALEERGLVTVLQTAAQQGKPILGICLGMQLLVETGYEFGAARGLGLLPGEVVPIPTATGLKVPHMGWNTNEVLQANPVADVFAGQATYFVHSFYVQTAAKNILAQTDYGVKIPSIIQQDNVMGMQFHPEKSGQVGLQGLARFNKELVLA</sequence>
<name>A0ABW3ECF9_9LACO</name>
<comment type="function">
    <text evidence="10">IGPS catalyzes the conversion of PRFAR and glutamine to IGP, AICAR and glutamate. The HisH subunit catalyzes the hydrolysis of glutamine to glutamate and ammonia as part of the synthesis of IGP and AICAR. The resulting ammonia molecule is channeled to the active site of HisF.</text>
</comment>
<keyword evidence="3 10" id="KW-0028">Amino-acid biosynthesis</keyword>
<dbReference type="PANTHER" id="PTHR42701">
    <property type="entry name" value="IMIDAZOLE GLYCEROL PHOSPHATE SYNTHASE SUBUNIT HISH"/>
    <property type="match status" value="1"/>
</dbReference>
<comment type="catalytic activity">
    <reaction evidence="9 10">
        <text>L-glutamine + H2O = L-glutamate + NH4(+)</text>
        <dbReference type="Rhea" id="RHEA:15889"/>
        <dbReference type="ChEBI" id="CHEBI:15377"/>
        <dbReference type="ChEBI" id="CHEBI:28938"/>
        <dbReference type="ChEBI" id="CHEBI:29985"/>
        <dbReference type="ChEBI" id="CHEBI:58359"/>
        <dbReference type="EC" id="3.5.1.2"/>
    </reaction>
</comment>
<keyword evidence="7 10" id="KW-0456">Lyase</keyword>
<dbReference type="CDD" id="cd01748">
    <property type="entry name" value="GATase1_IGP_Synthase"/>
    <property type="match status" value="1"/>
</dbReference>
<proteinExistence type="inferred from homology"/>
<dbReference type="PROSITE" id="PS51274">
    <property type="entry name" value="GATASE_COBBQ"/>
    <property type="match status" value="1"/>
</dbReference>
<organism evidence="12 13">
    <name type="scientific">Loigolactobacillus binensis</name>
    <dbReference type="NCBI Taxonomy" id="2559922"/>
    <lineage>
        <taxon>Bacteria</taxon>
        <taxon>Bacillati</taxon>
        <taxon>Bacillota</taxon>
        <taxon>Bacilli</taxon>
        <taxon>Lactobacillales</taxon>
        <taxon>Lactobacillaceae</taxon>
        <taxon>Loigolactobacillus</taxon>
    </lineage>
</organism>
<keyword evidence="10" id="KW-0963">Cytoplasm</keyword>
<comment type="pathway">
    <text evidence="1 10">Amino-acid biosynthesis; L-histidine biosynthesis; L-histidine from 5-phospho-alpha-D-ribose 1-diphosphate: step 5/9.</text>
</comment>
<evidence type="ECO:0000256" key="10">
    <source>
        <dbReference type="HAMAP-Rule" id="MF_00278"/>
    </source>
</evidence>
<feature type="active site" description="Nucleophile" evidence="10">
    <location>
        <position position="79"/>
    </location>
</feature>
<dbReference type="Pfam" id="PF00117">
    <property type="entry name" value="GATase"/>
    <property type="match status" value="1"/>
</dbReference>
<evidence type="ECO:0000313" key="12">
    <source>
        <dbReference type="EMBL" id="MFD0896731.1"/>
    </source>
</evidence>
<dbReference type="InterPro" id="IPR017926">
    <property type="entry name" value="GATASE"/>
</dbReference>
<dbReference type="HAMAP" id="MF_00278">
    <property type="entry name" value="HisH"/>
    <property type="match status" value="1"/>
</dbReference>
<dbReference type="RefSeq" id="WP_137637042.1">
    <property type="nucleotide sequence ID" value="NZ_BJDN01000005.1"/>
</dbReference>
<keyword evidence="13" id="KW-1185">Reference proteome</keyword>
<comment type="caution">
    <text evidence="12">The sequence shown here is derived from an EMBL/GenBank/DDBJ whole genome shotgun (WGS) entry which is preliminary data.</text>
</comment>
<keyword evidence="6 10" id="KW-0368">Histidine biosynthesis</keyword>
<comment type="subcellular location">
    <subcellularLocation>
        <location evidence="10">Cytoplasm</location>
    </subcellularLocation>
</comment>
<comment type="subunit">
    <text evidence="2 10">Heterodimer of HisH and HisF.</text>
</comment>
<dbReference type="Gene3D" id="3.40.50.880">
    <property type="match status" value="1"/>
</dbReference>
<dbReference type="NCBIfam" id="TIGR01855">
    <property type="entry name" value="IMP_synth_hisH"/>
    <property type="match status" value="1"/>
</dbReference>
<evidence type="ECO:0000256" key="7">
    <source>
        <dbReference type="ARBA" id="ARBA00023239"/>
    </source>
</evidence>